<dbReference type="Proteomes" id="UP001140172">
    <property type="component" value="Unassembled WGS sequence"/>
</dbReference>
<dbReference type="AlphaFoldDB" id="A0A9W8HN28"/>
<keyword evidence="2" id="KW-1133">Transmembrane helix</keyword>
<dbReference type="EMBL" id="JANBUM010000046">
    <property type="protein sequence ID" value="KAJ2786734.1"/>
    <property type="molecule type" value="Genomic_DNA"/>
</dbReference>
<sequence>MTSVLISARRLTHTTHIGRRRYPASTEAYRNEVNARANSKRLRSLVFYTIAYPLLSIACNFPQLIMELLATVLKSELAALRFVALLLLYSEGFFMALVFFLYPAVIHSIRDINHSAVQYWVIEQEEFWRQRQNKPTFTDGRVINEEPSEEMMDKRDIKSFTSWQGRLYHFILTKTPEGNRTSSDHVSEAVVAVVSEQQQPCTNATLPEKSKSAFWDGSTNSDSDSDLPDASSLLKSPMACLVHPSKKKKTASGATVIDSPQLAMSHASRVRLMSKMLVKSASAVLPETKTDIDSDSEEDADGIGTIQVPGELVLTVWRHKYYPARVLSRIERNKYKVEFFDGTKDDRSRSRMFTMYDEKFKTCNLGEFQLAGDKPSRDAIIGRIHAWDLDKDFELGMKTFANLVKQVEAIKVHLDRLHQCSAEDLQTMSEIEPRLATFFGSDQKAKQQLAVCVSSGYLNRAEFDFLGCLLGRWYNKPPYASTIAPDVCPMSAASTLVEETRNDNGEADAQDAAAATPRSDPTSETHMDSNSQNGILSQHQSSLALSFVYDVLLPHAIKRLTVERENCSLEESERRIIEANNEKQWVYHIMAARGIPLDQ</sequence>
<dbReference type="OrthoDB" id="2505887at2759"/>
<comment type="caution">
    <text evidence="3">The sequence shown here is derived from an EMBL/GenBank/DDBJ whole genome shotgun (WGS) entry which is preliminary data.</text>
</comment>
<feature type="region of interest" description="Disordered" evidence="1">
    <location>
        <begin position="500"/>
        <end position="534"/>
    </location>
</feature>
<name>A0A9W8HN28_9FUNG</name>
<accession>A0A9W8HN28</accession>
<evidence type="ECO:0000313" key="4">
    <source>
        <dbReference type="Proteomes" id="UP001140172"/>
    </source>
</evidence>
<keyword evidence="4" id="KW-1185">Reference proteome</keyword>
<protein>
    <submittedName>
        <fullName evidence="3">Uncharacterized protein</fullName>
    </submittedName>
</protein>
<gene>
    <name evidence="3" type="ORF">GGI15_001263</name>
</gene>
<feature type="transmembrane region" description="Helical" evidence="2">
    <location>
        <begin position="78"/>
        <end position="102"/>
    </location>
</feature>
<reference evidence="3" key="1">
    <citation type="submission" date="2022-07" db="EMBL/GenBank/DDBJ databases">
        <title>Phylogenomic reconstructions and comparative analyses of Kickxellomycotina fungi.</title>
        <authorList>
            <person name="Reynolds N.K."/>
            <person name="Stajich J.E."/>
            <person name="Barry K."/>
            <person name="Grigoriev I.V."/>
            <person name="Crous P."/>
            <person name="Smith M.E."/>
        </authorList>
    </citation>
    <scope>NUCLEOTIDE SEQUENCE</scope>
    <source>
        <strain evidence="3">BCRC 34489</strain>
    </source>
</reference>
<organism evidence="3 4">
    <name type="scientific">Coemansia interrupta</name>
    <dbReference type="NCBI Taxonomy" id="1126814"/>
    <lineage>
        <taxon>Eukaryota</taxon>
        <taxon>Fungi</taxon>
        <taxon>Fungi incertae sedis</taxon>
        <taxon>Zoopagomycota</taxon>
        <taxon>Kickxellomycotina</taxon>
        <taxon>Kickxellomycetes</taxon>
        <taxon>Kickxellales</taxon>
        <taxon>Kickxellaceae</taxon>
        <taxon>Coemansia</taxon>
    </lineage>
</organism>
<dbReference type="CDD" id="cd04508">
    <property type="entry name" value="Tudor_SF"/>
    <property type="match status" value="1"/>
</dbReference>
<evidence type="ECO:0000313" key="3">
    <source>
        <dbReference type="EMBL" id="KAJ2786734.1"/>
    </source>
</evidence>
<keyword evidence="2" id="KW-0812">Transmembrane</keyword>
<evidence type="ECO:0000256" key="2">
    <source>
        <dbReference type="SAM" id="Phobius"/>
    </source>
</evidence>
<keyword evidence="2" id="KW-0472">Membrane</keyword>
<feature type="region of interest" description="Disordered" evidence="1">
    <location>
        <begin position="201"/>
        <end position="230"/>
    </location>
</feature>
<evidence type="ECO:0000256" key="1">
    <source>
        <dbReference type="SAM" id="MobiDB-lite"/>
    </source>
</evidence>
<feature type="transmembrane region" description="Helical" evidence="2">
    <location>
        <begin position="45"/>
        <end position="66"/>
    </location>
</feature>
<proteinExistence type="predicted"/>